<evidence type="ECO:0000256" key="1">
    <source>
        <dbReference type="SAM" id="Coils"/>
    </source>
</evidence>
<keyword evidence="1" id="KW-0175">Coiled coil</keyword>
<dbReference type="InterPro" id="IPR023220">
    <property type="entry name" value="T4SS_VirB5-domain"/>
</dbReference>
<keyword evidence="2" id="KW-0732">Signal</keyword>
<feature type="coiled-coil region" evidence="1">
    <location>
        <begin position="124"/>
        <end position="186"/>
    </location>
</feature>
<reference evidence="3 4" key="1">
    <citation type="submission" date="2018-09" db="EMBL/GenBank/DDBJ databases">
        <title>Phylogeny of the Shewanellaceae, and recommendation for two new genera, Pseudoshewanella and Parashewanella.</title>
        <authorList>
            <person name="Wang G."/>
        </authorList>
    </citation>
    <scope>NUCLEOTIDE SEQUENCE [LARGE SCALE GENOMIC DNA]</scope>
    <source>
        <strain evidence="3 4">KCTC 22492</strain>
    </source>
</reference>
<protein>
    <submittedName>
        <fullName evidence="3">Type IV secretion protein</fullName>
    </submittedName>
</protein>
<dbReference type="AlphaFoldDB" id="A0A3A6TQ50"/>
<organism evidence="3 4">
    <name type="scientific">Parashewanella spongiae</name>
    <dbReference type="NCBI Taxonomy" id="342950"/>
    <lineage>
        <taxon>Bacteria</taxon>
        <taxon>Pseudomonadati</taxon>
        <taxon>Pseudomonadota</taxon>
        <taxon>Gammaproteobacteria</taxon>
        <taxon>Alteromonadales</taxon>
        <taxon>Shewanellaceae</taxon>
        <taxon>Parashewanella</taxon>
    </lineage>
</organism>
<dbReference type="Pfam" id="PF07996">
    <property type="entry name" value="T4SS"/>
    <property type="match status" value="2"/>
</dbReference>
<gene>
    <name evidence="3" type="ORF">D5R81_15475</name>
</gene>
<dbReference type="OrthoDB" id="6155033at2"/>
<keyword evidence="4" id="KW-1185">Reference proteome</keyword>
<dbReference type="InterPro" id="IPR014158">
    <property type="entry name" value="T4SS_VirB5"/>
</dbReference>
<comment type="caution">
    <text evidence="3">The sequence shown here is derived from an EMBL/GenBank/DDBJ whole genome shotgun (WGS) entry which is preliminary data.</text>
</comment>
<accession>A0A3A6TQ50</accession>
<evidence type="ECO:0000256" key="2">
    <source>
        <dbReference type="SAM" id="SignalP"/>
    </source>
</evidence>
<evidence type="ECO:0000313" key="4">
    <source>
        <dbReference type="Proteomes" id="UP000273022"/>
    </source>
</evidence>
<evidence type="ECO:0000313" key="3">
    <source>
        <dbReference type="EMBL" id="RJY07562.1"/>
    </source>
</evidence>
<dbReference type="EMBL" id="QYYH01000115">
    <property type="protein sequence ID" value="RJY07562.1"/>
    <property type="molecule type" value="Genomic_DNA"/>
</dbReference>
<dbReference type="Gene3D" id="1.20.58.430">
    <property type="entry name" value="Type IV secretion system, VirB5-domain"/>
    <property type="match status" value="1"/>
</dbReference>
<feature type="chain" id="PRO_5017230625" evidence="2">
    <location>
        <begin position="20"/>
        <end position="206"/>
    </location>
</feature>
<name>A0A3A6TQ50_9GAMM</name>
<sequence>MKYIAISSFLLLLSAYAQAFPVIDAANLQQNILQVKHMLEEINTLKQQVKTAKSQLNSINGIRGMSNVIDSVYDVTVKVDPNLTLKQQGLRDSQWLQLGGDVAGLYDDVNRYRGRWFGQTQASLQQTQARYQQLMRLIQKINQAPQQKDIEDLQTRINAEGVMLQNEQAKLQLLNAQAQASEALTQQKITQMAIESAGELRPIDWN</sequence>
<dbReference type="SUPFAM" id="SSF101082">
    <property type="entry name" value="Typo IV secretion system protein TraC"/>
    <property type="match status" value="1"/>
</dbReference>
<dbReference type="CDD" id="cd14262">
    <property type="entry name" value="VirB5_like"/>
    <property type="match status" value="1"/>
</dbReference>
<feature type="signal peptide" evidence="2">
    <location>
        <begin position="1"/>
        <end position="19"/>
    </location>
</feature>
<feature type="coiled-coil region" evidence="1">
    <location>
        <begin position="28"/>
        <end position="55"/>
    </location>
</feature>
<dbReference type="RefSeq" id="WP_121854532.1">
    <property type="nucleotide sequence ID" value="NZ_CP037952.1"/>
</dbReference>
<proteinExistence type="predicted"/>
<dbReference type="Proteomes" id="UP000273022">
    <property type="component" value="Unassembled WGS sequence"/>
</dbReference>